<sequence>MKTLKERFGKKDIIVSQFMNKLLNLESVKSASNVKALRRLYDEIEIAVWNLEAQGVTKGSFGQLLIPVLLKSIPEEFVLEFNRKKKSKDEICVSDLLDFLKNEIECRESTYLLCQEKKVTCPPRFEHAKFDNKKFPRNVPTAASFNAVDSRTCIFCDKYRNSVSCDKSVSEKLYKLRNDNRCYVCFRKFHVGRNCSSFERTMEWNNELIMEFLDLYELEPMIWNPQNQHHKDRNHVYDAWKRIQSSLSIDFSLKVLKKKKENRMTADRKFAMKVRNSTRTGAGVYQVYKPEWFAYEKIASFLHSVYTPRRTKTTEKLENEPDSIECDQLDNDVETPDVVDQVESPDINSISQVEERYETAVNEGGPPASKKSKAALVENRMNEAYLLLKQVASKPKVAKDESQLFCDLLCLKLRALDEDTRERAMYEMNNLMFRFKHS</sequence>
<dbReference type="Pfam" id="PF10545">
    <property type="entry name" value="MADF_DNA_bdg"/>
    <property type="match status" value="1"/>
</dbReference>
<feature type="domain" description="MADF" evidence="1">
    <location>
        <begin position="211"/>
        <end position="299"/>
    </location>
</feature>
<evidence type="ECO:0000313" key="2">
    <source>
        <dbReference type="EMBL" id="GBN23771.1"/>
    </source>
</evidence>
<comment type="caution">
    <text evidence="2">The sequence shown here is derived from an EMBL/GenBank/DDBJ whole genome shotgun (WGS) entry which is preliminary data.</text>
</comment>
<dbReference type="EMBL" id="BGPR01007038">
    <property type="protein sequence ID" value="GBN23771.1"/>
    <property type="molecule type" value="Genomic_DNA"/>
</dbReference>
<accession>A0A4Y2M9J7</accession>
<evidence type="ECO:0000313" key="3">
    <source>
        <dbReference type="Proteomes" id="UP000499080"/>
    </source>
</evidence>
<dbReference type="Proteomes" id="UP000499080">
    <property type="component" value="Unassembled WGS sequence"/>
</dbReference>
<dbReference type="InterPro" id="IPR005312">
    <property type="entry name" value="DUF1759"/>
</dbReference>
<organism evidence="2 3">
    <name type="scientific">Araneus ventricosus</name>
    <name type="common">Orbweaver spider</name>
    <name type="synonym">Epeira ventricosa</name>
    <dbReference type="NCBI Taxonomy" id="182803"/>
    <lineage>
        <taxon>Eukaryota</taxon>
        <taxon>Metazoa</taxon>
        <taxon>Ecdysozoa</taxon>
        <taxon>Arthropoda</taxon>
        <taxon>Chelicerata</taxon>
        <taxon>Arachnida</taxon>
        <taxon>Araneae</taxon>
        <taxon>Araneomorphae</taxon>
        <taxon>Entelegynae</taxon>
        <taxon>Araneoidea</taxon>
        <taxon>Araneidae</taxon>
        <taxon>Araneus</taxon>
    </lineage>
</organism>
<evidence type="ECO:0000259" key="1">
    <source>
        <dbReference type="PROSITE" id="PS51029"/>
    </source>
</evidence>
<dbReference type="InterPro" id="IPR006578">
    <property type="entry name" value="MADF-dom"/>
</dbReference>
<dbReference type="OrthoDB" id="6784437at2759"/>
<dbReference type="AlphaFoldDB" id="A0A4Y2M9J7"/>
<name>A0A4Y2M9J7_ARAVE</name>
<gene>
    <name evidence="2" type="ORF">AVEN_104383_1</name>
</gene>
<dbReference type="PANTHER" id="PTHR21505">
    <property type="entry name" value="MADF DOMAIN-CONTAINING PROTEIN-RELATED"/>
    <property type="match status" value="1"/>
</dbReference>
<dbReference type="PANTHER" id="PTHR21505:SF12">
    <property type="entry name" value="MADF DOMAIN-CONTAINING PROTEIN-RELATED"/>
    <property type="match status" value="1"/>
</dbReference>
<dbReference type="PROSITE" id="PS51029">
    <property type="entry name" value="MADF"/>
    <property type="match status" value="1"/>
</dbReference>
<dbReference type="Pfam" id="PF03564">
    <property type="entry name" value="DUF1759"/>
    <property type="match status" value="1"/>
</dbReference>
<reference evidence="2 3" key="1">
    <citation type="journal article" date="2019" name="Sci. Rep.">
        <title>Orb-weaving spider Araneus ventricosus genome elucidates the spidroin gene catalogue.</title>
        <authorList>
            <person name="Kono N."/>
            <person name="Nakamura H."/>
            <person name="Ohtoshi R."/>
            <person name="Moran D.A.P."/>
            <person name="Shinohara A."/>
            <person name="Yoshida Y."/>
            <person name="Fujiwara M."/>
            <person name="Mori M."/>
            <person name="Tomita M."/>
            <person name="Arakawa K."/>
        </authorList>
    </citation>
    <scope>NUCLEOTIDE SEQUENCE [LARGE SCALE GENOMIC DNA]</scope>
</reference>
<keyword evidence="3" id="KW-1185">Reference proteome</keyword>
<protein>
    <recommendedName>
        <fullName evidence="1">MADF domain-containing protein</fullName>
    </recommendedName>
</protein>
<proteinExistence type="predicted"/>